<evidence type="ECO:0000256" key="4">
    <source>
        <dbReference type="NCBIfam" id="TIGR00652"/>
    </source>
</evidence>
<evidence type="ECO:0000313" key="5">
    <source>
        <dbReference type="EMBL" id="KRO40794.1"/>
    </source>
</evidence>
<comment type="function">
    <text evidence="3">Catalyzes the stereoinversion of LL-2,6-diaminopimelate (L,L-DAP) to meso-diaminopimelate (meso-DAP), a precursor of L-lysine and an essential component of the bacterial peptidoglycan.</text>
</comment>
<feature type="active site" description="Proton donor" evidence="3">
    <location>
        <position position="74"/>
    </location>
</feature>
<keyword evidence="3" id="KW-0457">Lysine biosynthesis</keyword>
<feature type="binding site" evidence="3">
    <location>
        <position position="182"/>
    </location>
    <ligand>
        <name>substrate</name>
    </ligand>
</feature>
<feature type="site" description="Could be important to modulate the pK values of the two catalytic cysteine residues" evidence="3">
    <location>
        <position position="199"/>
    </location>
</feature>
<organism evidence="5 6">
    <name type="scientific">SAR86 cluster bacterium BACL1 MAG-120920-bin57</name>
    <dbReference type="NCBI Taxonomy" id="1655571"/>
    <lineage>
        <taxon>Bacteria</taxon>
        <taxon>Pseudomonadati</taxon>
        <taxon>Pseudomonadota</taxon>
        <taxon>Gammaproteobacteria</taxon>
        <taxon>SAR86 cluster</taxon>
    </lineage>
</organism>
<dbReference type="AlphaFoldDB" id="A0A0R2PZ40"/>
<feature type="binding site" evidence="3">
    <location>
        <position position="65"/>
    </location>
    <ligand>
        <name>substrate</name>
    </ligand>
</feature>
<dbReference type="GO" id="GO:0009089">
    <property type="term" value="P:lysine biosynthetic process via diaminopimelate"/>
    <property type="evidence" value="ECO:0007669"/>
    <property type="project" value="UniProtKB-UniRule"/>
</dbReference>
<dbReference type="Pfam" id="PF01678">
    <property type="entry name" value="DAP_epimerase"/>
    <property type="match status" value="2"/>
</dbReference>
<comment type="catalytic activity">
    <reaction evidence="3">
        <text>(2S,6S)-2,6-diaminopimelate = meso-2,6-diaminopimelate</text>
        <dbReference type="Rhea" id="RHEA:15393"/>
        <dbReference type="ChEBI" id="CHEBI:57609"/>
        <dbReference type="ChEBI" id="CHEBI:57791"/>
        <dbReference type="EC" id="5.1.1.7"/>
    </reaction>
</comment>
<gene>
    <name evidence="3" type="primary">dapF</name>
    <name evidence="5" type="ORF">ABR63_08225</name>
</gene>
<evidence type="ECO:0000256" key="2">
    <source>
        <dbReference type="ARBA" id="ARBA00023235"/>
    </source>
</evidence>
<comment type="similarity">
    <text evidence="1 3">Belongs to the diaminopimelate epimerase family.</text>
</comment>
<comment type="subunit">
    <text evidence="3">Homodimer.</text>
</comment>
<dbReference type="HAMAP" id="MF_00197">
    <property type="entry name" value="DAP_epimerase"/>
    <property type="match status" value="1"/>
</dbReference>
<accession>A0A0R2PZ40</accession>
<dbReference type="InterPro" id="IPR001653">
    <property type="entry name" value="DAP_epimerase_DapF"/>
</dbReference>
<name>A0A0R2PZ40_9GAMM</name>
<comment type="pathway">
    <text evidence="3">Amino-acid biosynthesis; L-lysine biosynthesis via DAP pathway; DL-2,6-diaminopimelate from LL-2,6-diaminopimelate: step 1/1.</text>
</comment>
<dbReference type="Gene3D" id="3.10.310.10">
    <property type="entry name" value="Diaminopimelate Epimerase, Chain A, domain 1"/>
    <property type="match status" value="2"/>
</dbReference>
<evidence type="ECO:0000256" key="3">
    <source>
        <dbReference type="HAMAP-Rule" id="MF_00197"/>
    </source>
</evidence>
<dbReference type="EMBL" id="LIAV01000061">
    <property type="protein sequence ID" value="KRO40794.1"/>
    <property type="molecule type" value="Genomic_DNA"/>
</dbReference>
<comment type="caution">
    <text evidence="3">Lacks conserved residue(s) required for the propagation of feature annotation.</text>
</comment>
<dbReference type="EC" id="5.1.1.7" evidence="3 4"/>
<feature type="site" description="Could be important to modulate the pK values of the two catalytic cysteine residues" evidence="3">
    <location>
        <position position="152"/>
    </location>
</feature>
<feature type="binding site" evidence="3">
    <location>
        <begin position="209"/>
        <end position="210"/>
    </location>
    <ligand>
        <name>substrate</name>
    </ligand>
</feature>
<protein>
    <recommendedName>
        <fullName evidence="3 4">Diaminopimelate epimerase</fullName>
        <shortName evidence="3">DAP epimerase</shortName>
        <ecNumber evidence="3 4">5.1.1.7</ecNumber>
    </recommendedName>
    <alternativeName>
        <fullName evidence="3">PLP-independent amino acid racemase</fullName>
    </alternativeName>
</protein>
<keyword evidence="2 3" id="KW-0413">Isomerase</keyword>
<feature type="binding site" evidence="3">
    <location>
        <position position="45"/>
    </location>
    <ligand>
        <name>substrate</name>
    </ligand>
</feature>
<evidence type="ECO:0000313" key="6">
    <source>
        <dbReference type="Proteomes" id="UP000050874"/>
    </source>
</evidence>
<dbReference type="PANTHER" id="PTHR31689">
    <property type="entry name" value="DIAMINOPIMELATE EPIMERASE, CHLOROPLASTIC"/>
    <property type="match status" value="1"/>
</dbReference>
<dbReference type="PANTHER" id="PTHR31689:SF0">
    <property type="entry name" value="DIAMINOPIMELATE EPIMERASE"/>
    <property type="match status" value="1"/>
</dbReference>
<dbReference type="NCBIfam" id="TIGR00652">
    <property type="entry name" value="DapF"/>
    <property type="match status" value="1"/>
</dbReference>
<proteinExistence type="inferred from homology"/>
<dbReference type="GO" id="GO:0008837">
    <property type="term" value="F:diaminopimelate epimerase activity"/>
    <property type="evidence" value="ECO:0007669"/>
    <property type="project" value="UniProtKB-UniRule"/>
</dbReference>
<comment type="caution">
    <text evidence="5">The sequence shown here is derived from an EMBL/GenBank/DDBJ whole genome shotgun (WGS) entry which is preliminary data.</text>
</comment>
<feature type="binding site" evidence="3">
    <location>
        <position position="150"/>
    </location>
    <ligand>
        <name>substrate</name>
    </ligand>
</feature>
<reference evidence="6" key="1">
    <citation type="submission" date="2015-10" db="EMBL/GenBank/DDBJ databases">
        <title>Metagenome-Assembled Genomes uncover a global brackish microbiome.</title>
        <authorList>
            <person name="Hugerth L.W."/>
            <person name="Larsson J."/>
            <person name="Alneberg J."/>
            <person name="Lindh M.V."/>
            <person name="Legrand C."/>
            <person name="Pinhassi J."/>
            <person name="Andersson A."/>
        </authorList>
    </citation>
    <scope>NUCLEOTIDE SEQUENCE [LARGE SCALE GENOMIC DNA]</scope>
</reference>
<dbReference type="SUPFAM" id="SSF54506">
    <property type="entry name" value="Diaminopimelate epimerase-like"/>
    <property type="match status" value="2"/>
</dbReference>
<keyword evidence="3" id="KW-0963">Cytoplasm</keyword>
<feature type="active site" description="Proton acceptor" evidence="3">
    <location>
        <position position="208"/>
    </location>
</feature>
<evidence type="ECO:0000256" key="1">
    <source>
        <dbReference type="ARBA" id="ARBA00010219"/>
    </source>
</evidence>
<comment type="subcellular location">
    <subcellularLocation>
        <location evidence="3">Cytoplasm</location>
    </subcellularLocation>
</comment>
<keyword evidence="3" id="KW-0028">Amino-acid biosynthesis</keyword>
<dbReference type="UniPathway" id="UPA00034">
    <property type="reaction ID" value="UER00025"/>
</dbReference>
<dbReference type="GO" id="GO:0005829">
    <property type="term" value="C:cytosol"/>
    <property type="evidence" value="ECO:0007669"/>
    <property type="project" value="TreeGrafter"/>
</dbReference>
<sequence>MIKFKKMHGNGNDFIVIENLTKPQPLTKAQIIKMGNRKTGIGFDQLITINPPKKAHHDLYIRFFNTDGSEASMCLNGVRSVGAFVWEERLLPKKAITLGTKSRDIEILPTKSKLVKAIIALPALEEIPKMEKRHLEKYSITNAMCVNAGNYHLLIKVNKKESYDLSSLCAQLRKRIFFKDMNISLFKKTLGGLSLRTNEAGAGETLSCGSASAAVASLHLKKNKKLTVNSAGGSISLRIVGDKLEMTGPAECICEGIWTKN</sequence>
<feature type="binding site" evidence="3">
    <location>
        <position position="12"/>
    </location>
    <ligand>
        <name>substrate</name>
    </ligand>
</feature>
<dbReference type="Proteomes" id="UP000050874">
    <property type="component" value="Unassembled WGS sequence"/>
</dbReference>